<comment type="caution">
    <text evidence="2">The sequence shown here is derived from an EMBL/GenBank/DDBJ whole genome shotgun (WGS) entry which is preliminary data.</text>
</comment>
<feature type="region of interest" description="Disordered" evidence="1">
    <location>
        <begin position="280"/>
        <end position="314"/>
    </location>
</feature>
<dbReference type="Proteomes" id="UP001280581">
    <property type="component" value="Unassembled WGS sequence"/>
</dbReference>
<keyword evidence="3" id="KW-1185">Reference proteome</keyword>
<protein>
    <submittedName>
        <fullName evidence="2">Uncharacterized protein</fullName>
    </submittedName>
</protein>
<dbReference type="EMBL" id="WVTA01000011">
    <property type="protein sequence ID" value="KAK3203228.1"/>
    <property type="molecule type" value="Genomic_DNA"/>
</dbReference>
<sequence>MSLKRKKEENFEEGLTRVTYASESEWLKCLFHKTSASYAGTKESEEGSRLIIEGCKLVYILYHDIEAYDSLESLIQSLHRSAERNSKISLMREAKVKQSGWKGQILNKFFLPHVKELKRKWEVAHPYAAFVSLPEKERVRLWMEAYDAEPKSMIAKMFKPVIMALDLNSVFRLDLIGEDKRKMDAVRAMLRQKYWFGCHFTYKHNVAVEKKGKPIDEWAKYAQIDDYKSSIVPIADVPVPPGFSDTGLLPKKIKRSMALESDQLSLPAVAEGTALGLSSSPAITSHPAHDVPKRNVSLSQTSTMVSPPALERQNIRMKHTASNKDPIADASSPATSKPSILADFWASGELKSLLPSEKEDKATKESKVDDAYL</sequence>
<reference evidence="2 3" key="1">
    <citation type="submission" date="2021-02" db="EMBL/GenBank/DDBJ databases">
        <title>Genome assembly of Pseudopithomyces chartarum.</title>
        <authorList>
            <person name="Jauregui R."/>
            <person name="Singh J."/>
            <person name="Voisey C."/>
        </authorList>
    </citation>
    <scope>NUCLEOTIDE SEQUENCE [LARGE SCALE GENOMIC DNA]</scope>
    <source>
        <strain evidence="2 3">AGR01</strain>
    </source>
</reference>
<dbReference type="AlphaFoldDB" id="A0AAN6RGI5"/>
<evidence type="ECO:0000256" key="1">
    <source>
        <dbReference type="SAM" id="MobiDB-lite"/>
    </source>
</evidence>
<evidence type="ECO:0000313" key="3">
    <source>
        <dbReference type="Proteomes" id="UP001280581"/>
    </source>
</evidence>
<organism evidence="2 3">
    <name type="scientific">Pseudopithomyces chartarum</name>
    <dbReference type="NCBI Taxonomy" id="1892770"/>
    <lineage>
        <taxon>Eukaryota</taxon>
        <taxon>Fungi</taxon>
        <taxon>Dikarya</taxon>
        <taxon>Ascomycota</taxon>
        <taxon>Pezizomycotina</taxon>
        <taxon>Dothideomycetes</taxon>
        <taxon>Pleosporomycetidae</taxon>
        <taxon>Pleosporales</taxon>
        <taxon>Massarineae</taxon>
        <taxon>Didymosphaeriaceae</taxon>
        <taxon>Pseudopithomyces</taxon>
    </lineage>
</organism>
<accession>A0AAN6RGI5</accession>
<proteinExistence type="predicted"/>
<gene>
    <name evidence="2" type="ORF">GRF29_112g596057</name>
</gene>
<evidence type="ECO:0000313" key="2">
    <source>
        <dbReference type="EMBL" id="KAK3203228.1"/>
    </source>
</evidence>
<feature type="compositionally biased region" description="Basic and acidic residues" evidence="1">
    <location>
        <begin position="356"/>
        <end position="373"/>
    </location>
</feature>
<name>A0AAN6RGI5_9PLEO</name>
<feature type="compositionally biased region" description="Polar residues" evidence="1">
    <location>
        <begin position="296"/>
        <end position="305"/>
    </location>
</feature>
<feature type="region of interest" description="Disordered" evidence="1">
    <location>
        <begin position="353"/>
        <end position="373"/>
    </location>
</feature>